<dbReference type="GO" id="GO:0061630">
    <property type="term" value="F:ubiquitin protein ligase activity"/>
    <property type="evidence" value="ECO:0007669"/>
    <property type="project" value="UniProtKB-EC"/>
</dbReference>
<dbReference type="GO" id="GO:0008270">
    <property type="term" value="F:zinc ion binding"/>
    <property type="evidence" value="ECO:0007669"/>
    <property type="project" value="UniProtKB-KW"/>
</dbReference>
<dbReference type="STRING" id="180498.A0A067KPM6"/>
<dbReference type="EC" id="2.3.2.27" evidence="2"/>
<keyword evidence="4 6" id="KW-0863">Zinc-finger</keyword>
<dbReference type="InterPro" id="IPR013083">
    <property type="entry name" value="Znf_RING/FYVE/PHD"/>
</dbReference>
<reference evidence="8 9" key="1">
    <citation type="journal article" date="2014" name="PLoS ONE">
        <title>Global Analysis of Gene Expression Profiles in Physic Nut (Jatropha curcas L.) Seedlings Exposed to Salt Stress.</title>
        <authorList>
            <person name="Zhang L."/>
            <person name="Zhang C."/>
            <person name="Wu P."/>
            <person name="Chen Y."/>
            <person name="Li M."/>
            <person name="Jiang H."/>
            <person name="Wu G."/>
        </authorList>
    </citation>
    <scope>NUCLEOTIDE SEQUENCE [LARGE SCALE GENOMIC DNA]</scope>
    <source>
        <strain evidence="9">cv. GZQX0401</strain>
        <tissue evidence="8">Young leaves</tissue>
    </source>
</reference>
<dbReference type="PANTHER" id="PTHR15710:SF74">
    <property type="entry name" value="RING-TYPE E3 UBIQUITIN TRANSFERASE-RELATED"/>
    <property type="match status" value="1"/>
</dbReference>
<accession>A0A067KPM6</accession>
<protein>
    <recommendedName>
        <fullName evidence="2">RING-type E3 ubiquitin transferase</fullName>
        <ecNumber evidence="2">2.3.2.27</ecNumber>
    </recommendedName>
</protein>
<comment type="catalytic activity">
    <reaction evidence="1">
        <text>S-ubiquitinyl-[E2 ubiquitin-conjugating enzyme]-L-cysteine + [acceptor protein]-L-lysine = [E2 ubiquitin-conjugating enzyme]-L-cysteine + N(6)-ubiquitinyl-[acceptor protein]-L-lysine.</text>
        <dbReference type="EC" id="2.3.2.27"/>
    </reaction>
</comment>
<gene>
    <name evidence="8" type="ORF">JCGZ_07310</name>
</gene>
<evidence type="ECO:0000259" key="7">
    <source>
        <dbReference type="PROSITE" id="PS50089"/>
    </source>
</evidence>
<dbReference type="EMBL" id="KK914539">
    <property type="protein sequence ID" value="KDP33739.1"/>
    <property type="molecule type" value="Genomic_DNA"/>
</dbReference>
<dbReference type="SUPFAM" id="SSF57850">
    <property type="entry name" value="RING/U-box"/>
    <property type="match status" value="1"/>
</dbReference>
<evidence type="ECO:0000256" key="2">
    <source>
        <dbReference type="ARBA" id="ARBA00012483"/>
    </source>
</evidence>
<evidence type="ECO:0000313" key="8">
    <source>
        <dbReference type="EMBL" id="KDP33739.1"/>
    </source>
</evidence>
<feature type="domain" description="RING-type" evidence="7">
    <location>
        <begin position="66"/>
        <end position="107"/>
    </location>
</feature>
<evidence type="ECO:0000256" key="3">
    <source>
        <dbReference type="ARBA" id="ARBA00022723"/>
    </source>
</evidence>
<dbReference type="InterPro" id="IPR001841">
    <property type="entry name" value="Znf_RING"/>
</dbReference>
<dbReference type="PANTHER" id="PTHR15710">
    <property type="entry name" value="E3 UBIQUITIN-PROTEIN LIGASE PRAJA"/>
    <property type="match status" value="1"/>
</dbReference>
<dbReference type="SMART" id="SM00184">
    <property type="entry name" value="RING"/>
    <property type="match status" value="1"/>
</dbReference>
<evidence type="ECO:0000256" key="4">
    <source>
        <dbReference type="ARBA" id="ARBA00022771"/>
    </source>
</evidence>
<keyword evidence="5" id="KW-0862">Zinc</keyword>
<evidence type="ECO:0000313" key="9">
    <source>
        <dbReference type="Proteomes" id="UP000027138"/>
    </source>
</evidence>
<proteinExistence type="predicted"/>
<dbReference type="OrthoDB" id="21204at2759"/>
<name>A0A067KPM6_JATCU</name>
<dbReference type="AlphaFoldDB" id="A0A067KPM6"/>
<dbReference type="Gene3D" id="3.30.40.10">
    <property type="entry name" value="Zinc/RING finger domain, C3HC4 (zinc finger)"/>
    <property type="match status" value="1"/>
</dbReference>
<keyword evidence="3" id="KW-0479">Metal-binding</keyword>
<dbReference type="Proteomes" id="UP000027138">
    <property type="component" value="Unassembled WGS sequence"/>
</dbReference>
<dbReference type="PROSITE" id="PS50089">
    <property type="entry name" value="ZF_RING_2"/>
    <property type="match status" value="1"/>
</dbReference>
<evidence type="ECO:0000256" key="6">
    <source>
        <dbReference type="PROSITE-ProRule" id="PRU00175"/>
    </source>
</evidence>
<keyword evidence="9" id="KW-1185">Reference proteome</keyword>
<evidence type="ECO:0000256" key="1">
    <source>
        <dbReference type="ARBA" id="ARBA00000900"/>
    </source>
</evidence>
<evidence type="ECO:0000256" key="5">
    <source>
        <dbReference type="ARBA" id="ARBA00022833"/>
    </source>
</evidence>
<sequence>MASTSFDLDEALSSLTLDMAVNISFDLHETPSGTDNLSRRSRITAASSINDLIAGMPTVSTNDEVCIVCMEGFRSSVGGKRIPCGHIYHSDCISSWLCRSNSCPLCRINISDG</sequence>
<dbReference type="Pfam" id="PF13639">
    <property type="entry name" value="zf-RING_2"/>
    <property type="match status" value="1"/>
</dbReference>
<organism evidence="8 9">
    <name type="scientific">Jatropha curcas</name>
    <name type="common">Barbados nut</name>
    <dbReference type="NCBI Taxonomy" id="180498"/>
    <lineage>
        <taxon>Eukaryota</taxon>
        <taxon>Viridiplantae</taxon>
        <taxon>Streptophyta</taxon>
        <taxon>Embryophyta</taxon>
        <taxon>Tracheophyta</taxon>
        <taxon>Spermatophyta</taxon>
        <taxon>Magnoliopsida</taxon>
        <taxon>eudicotyledons</taxon>
        <taxon>Gunneridae</taxon>
        <taxon>Pentapetalae</taxon>
        <taxon>rosids</taxon>
        <taxon>fabids</taxon>
        <taxon>Malpighiales</taxon>
        <taxon>Euphorbiaceae</taxon>
        <taxon>Crotonoideae</taxon>
        <taxon>Jatropheae</taxon>
        <taxon>Jatropha</taxon>
    </lineage>
</organism>